<dbReference type="GO" id="GO:0005829">
    <property type="term" value="C:cytosol"/>
    <property type="evidence" value="ECO:0007669"/>
    <property type="project" value="TreeGrafter"/>
</dbReference>
<keyword evidence="1" id="KW-0677">Repeat</keyword>
<name>A0A1R2AME8_9CILI</name>
<dbReference type="EMBL" id="MPUH01001982">
    <property type="protein sequence ID" value="OMJ65713.1"/>
    <property type="molecule type" value="Genomic_DNA"/>
</dbReference>
<gene>
    <name evidence="2" type="ORF">SteCoe_37741</name>
</gene>
<dbReference type="Gene3D" id="2.20.110.10">
    <property type="entry name" value="Histone H3 K4-specific methyltransferase SET7/9 N-terminal domain"/>
    <property type="match status" value="8"/>
</dbReference>
<dbReference type="PANTHER" id="PTHR43215">
    <property type="entry name" value="RADIAL SPOKE HEAD 1 HOMOLOG"/>
    <property type="match status" value="1"/>
</dbReference>
<evidence type="ECO:0000313" key="3">
    <source>
        <dbReference type="Proteomes" id="UP000187209"/>
    </source>
</evidence>
<evidence type="ECO:0000313" key="2">
    <source>
        <dbReference type="EMBL" id="OMJ65713.1"/>
    </source>
</evidence>
<proteinExistence type="predicted"/>
<dbReference type="PANTHER" id="PTHR43215:SF14">
    <property type="entry name" value="RADIAL SPOKE HEAD 1 HOMOLOG"/>
    <property type="match status" value="1"/>
</dbReference>
<evidence type="ECO:0000256" key="1">
    <source>
        <dbReference type="ARBA" id="ARBA00022737"/>
    </source>
</evidence>
<keyword evidence="3" id="KW-1185">Reference proteome</keyword>
<dbReference type="Proteomes" id="UP000187209">
    <property type="component" value="Unassembled WGS sequence"/>
</dbReference>
<dbReference type="SUPFAM" id="SSF82185">
    <property type="entry name" value="Histone H3 K4-specific methyltransferase SET7/9 N-terminal domain"/>
    <property type="match status" value="5"/>
</dbReference>
<reference evidence="2 3" key="1">
    <citation type="submission" date="2016-11" db="EMBL/GenBank/DDBJ databases">
        <title>The macronuclear genome of Stentor coeruleus: a giant cell with tiny introns.</title>
        <authorList>
            <person name="Slabodnick M."/>
            <person name="Ruby J.G."/>
            <person name="Reiff S.B."/>
            <person name="Swart E.C."/>
            <person name="Gosai S."/>
            <person name="Prabakaran S."/>
            <person name="Witkowska E."/>
            <person name="Larue G.E."/>
            <person name="Fisher S."/>
            <person name="Freeman R.M."/>
            <person name="Gunawardena J."/>
            <person name="Chu W."/>
            <person name="Stover N.A."/>
            <person name="Gregory B.D."/>
            <person name="Nowacki M."/>
            <person name="Derisi J."/>
            <person name="Roy S.W."/>
            <person name="Marshall W.F."/>
            <person name="Sood P."/>
        </authorList>
    </citation>
    <scope>NUCLEOTIDE SEQUENCE [LARGE SCALE GENOMIC DNA]</scope>
    <source>
        <strain evidence="2">WM001</strain>
    </source>
</reference>
<comment type="caution">
    <text evidence="2">The sequence shown here is derived from an EMBL/GenBank/DDBJ whole genome shotgun (WGS) entry which is preliminary data.</text>
</comment>
<dbReference type="AlphaFoldDB" id="A0A1R2AME8"/>
<dbReference type="OrthoDB" id="437960at2759"/>
<organism evidence="2 3">
    <name type="scientific">Stentor coeruleus</name>
    <dbReference type="NCBI Taxonomy" id="5963"/>
    <lineage>
        <taxon>Eukaryota</taxon>
        <taxon>Sar</taxon>
        <taxon>Alveolata</taxon>
        <taxon>Ciliophora</taxon>
        <taxon>Postciliodesmatophora</taxon>
        <taxon>Heterotrichea</taxon>
        <taxon>Heterotrichida</taxon>
        <taxon>Stentoridae</taxon>
        <taxon>Stentor</taxon>
    </lineage>
</organism>
<sequence length="741" mass="85391">MGCIQAKPKNVVSIKKINNKIYEIEYLDGSTYKGEMKFGMRSGQGEFIRKSYKRNSKCKTSSDNEDDNFIESYKGKWKNDEKSGTGTFTFQDGSVYIGKWKHDMRNGKGEYQLANLFKYNGNWVNNMMEGQGKMAFPQGYIYESEFSENFVTSKGRIITPAGVYYAVESLGKIYDFGMVFIKEGQDPQQMHEKFYCICLLLNWLIYEGWIDLRKIYAALLDSQMFSYNSLLTLKGDGILYNGEKGYTHCNWTGNFKFEGFGISYITSKEKYKGMFKEGLKNGYGVCIYKSGDIYKGEWEKNLKSGYGTMIYGNGKVFVGKWENDKKSSGKKNYPNGECFFGRYKHDKIRQGTYLYNNGDRYEGLLKNKIKIDQGIMTYKDGSTYKGQWEDDKPDGFGVYTSNDGWFYQGQWENGKKSGIGITSDDPNTLYNYSIEENPCKYRPPGEEQYTGSYLEGTLKNGNGKCEYANGDVYEGLWENDKKEGSGKFTWANQQFYDGNWKLDEMDGEGVLQMTDGSYYSGFFKNGQYFSKGYLAMADGTILLCDWDKGNIGPYNVKLDFNNGDKYNGPIQDLKKHGKGYIYLFNGYYMGSFENDIRHGGGFEELMTGEKFTGTWDHGLKQGRGTYQDEFENAYNGTWNMDKKHGKFVITFKTREVLTIAFENDKPVGKGFLDYSRCKKAVNTYEQSDILIDDEIKQVKWKSSAVKEIFKKTKKIKRYQNCFYSEPERCTSLVAWFKNQVI</sequence>
<accession>A0A1R2AME8</accession>
<protein>
    <recommendedName>
        <fullName evidence="4">MORN repeat protein</fullName>
    </recommendedName>
</protein>
<evidence type="ECO:0008006" key="4">
    <source>
        <dbReference type="Google" id="ProtNLM"/>
    </source>
</evidence>
<dbReference type="InterPro" id="IPR003409">
    <property type="entry name" value="MORN"/>
</dbReference>
<dbReference type="Pfam" id="PF02493">
    <property type="entry name" value="MORN"/>
    <property type="match status" value="14"/>
</dbReference>
<dbReference type="SMART" id="SM00698">
    <property type="entry name" value="MORN"/>
    <property type="match status" value="12"/>
</dbReference>